<sequence length="48" mass="5550">RKTERQNQRRLAYASDVYRIYTGIKSSKGIRLPATKKSLPEINSVQNN</sequence>
<evidence type="ECO:0000313" key="2">
    <source>
        <dbReference type="Proteomes" id="UP001279012"/>
    </source>
</evidence>
<dbReference type="AlphaFoldDB" id="A0AAW9EFA1"/>
<feature type="non-terminal residue" evidence="1">
    <location>
        <position position="1"/>
    </location>
</feature>
<proteinExistence type="predicted"/>
<reference evidence="1" key="1">
    <citation type="submission" date="2023-11" db="EMBL/GenBank/DDBJ databases">
        <title>Detection of rare carbapenemases in Enterobacterales - comparison of two colorimetric and two CIM-based carbapenemase assays.</title>
        <authorList>
            <person name="Schaffarczyk L."/>
            <person name="Noster J."/>
            <person name="Stelzer Y."/>
            <person name="Sattler J."/>
            <person name="Gatermann S."/>
            <person name="Hamprecht A."/>
        </authorList>
    </citation>
    <scope>NUCLEOTIDE SEQUENCE</scope>
    <source>
        <strain evidence="1">CIM-Cont-037</strain>
    </source>
</reference>
<name>A0AAW9EFA1_KLEAE</name>
<accession>A0AAW9EFA1</accession>
<organism evidence="1 2">
    <name type="scientific">Klebsiella aerogenes</name>
    <name type="common">Enterobacter aerogenes</name>
    <dbReference type="NCBI Taxonomy" id="548"/>
    <lineage>
        <taxon>Bacteria</taxon>
        <taxon>Pseudomonadati</taxon>
        <taxon>Pseudomonadota</taxon>
        <taxon>Gammaproteobacteria</taxon>
        <taxon>Enterobacterales</taxon>
        <taxon>Enterobacteriaceae</taxon>
        <taxon>Klebsiella/Raoultella group</taxon>
        <taxon>Klebsiella</taxon>
    </lineage>
</organism>
<gene>
    <name evidence="1" type="ORF">SJ059_33660</name>
</gene>
<protein>
    <submittedName>
        <fullName evidence="1">Lytic transglycosylase</fullName>
    </submittedName>
</protein>
<comment type="caution">
    <text evidence="1">The sequence shown here is derived from an EMBL/GenBank/DDBJ whole genome shotgun (WGS) entry which is preliminary data.</text>
</comment>
<evidence type="ECO:0000313" key="1">
    <source>
        <dbReference type="EMBL" id="MDX7019374.1"/>
    </source>
</evidence>
<dbReference type="Proteomes" id="UP001279012">
    <property type="component" value="Unassembled WGS sequence"/>
</dbReference>
<dbReference type="EMBL" id="JAWZZT010001992">
    <property type="protein sequence ID" value="MDX7019374.1"/>
    <property type="molecule type" value="Genomic_DNA"/>
</dbReference>